<dbReference type="GO" id="GO:0006508">
    <property type="term" value="P:proteolysis"/>
    <property type="evidence" value="ECO:0007669"/>
    <property type="project" value="UniProtKB-KW"/>
</dbReference>
<reference evidence="2 3" key="1">
    <citation type="journal article" date="2023" name="BMC Biol.">
        <title>The compact genome of the sponge Oopsacas minuta (Hexactinellida) is lacking key metazoan core genes.</title>
        <authorList>
            <person name="Santini S."/>
            <person name="Schenkelaars Q."/>
            <person name="Jourda C."/>
            <person name="Duchesne M."/>
            <person name="Belahbib H."/>
            <person name="Rocher C."/>
            <person name="Selva M."/>
            <person name="Riesgo A."/>
            <person name="Vervoort M."/>
            <person name="Leys S.P."/>
            <person name="Kodjabachian L."/>
            <person name="Le Bivic A."/>
            <person name="Borchiellini C."/>
            <person name="Claverie J.M."/>
            <person name="Renard E."/>
        </authorList>
    </citation>
    <scope>NUCLEOTIDE SEQUENCE [LARGE SCALE GENOMIC DNA]</scope>
    <source>
        <strain evidence="2">SPO-2</strain>
    </source>
</reference>
<evidence type="ECO:0000313" key="2">
    <source>
        <dbReference type="EMBL" id="KAI6658406.1"/>
    </source>
</evidence>
<dbReference type="Proteomes" id="UP001165289">
    <property type="component" value="Unassembled WGS sequence"/>
</dbReference>
<dbReference type="EMBL" id="JAKMXF010000088">
    <property type="protein sequence ID" value="KAI6658406.1"/>
    <property type="molecule type" value="Genomic_DNA"/>
</dbReference>
<dbReference type="Gene3D" id="3.10.10.10">
    <property type="entry name" value="HIV Type 1 Reverse Transcriptase, subunit A, domain 1"/>
    <property type="match status" value="1"/>
</dbReference>
<name>A0AAV7KDI6_9METZ</name>
<comment type="caution">
    <text evidence="2">The sequence shown here is derived from an EMBL/GenBank/DDBJ whole genome shotgun (WGS) entry which is preliminary data.</text>
</comment>
<dbReference type="PANTHER" id="PTHR24559">
    <property type="entry name" value="TRANSPOSON TY3-I GAG-POL POLYPROTEIN"/>
    <property type="match status" value="1"/>
</dbReference>
<organism evidence="2 3">
    <name type="scientific">Oopsacas minuta</name>
    <dbReference type="NCBI Taxonomy" id="111878"/>
    <lineage>
        <taxon>Eukaryota</taxon>
        <taxon>Metazoa</taxon>
        <taxon>Porifera</taxon>
        <taxon>Hexactinellida</taxon>
        <taxon>Hexasterophora</taxon>
        <taxon>Lyssacinosida</taxon>
        <taxon>Leucopsacidae</taxon>
        <taxon>Oopsacas</taxon>
    </lineage>
</organism>
<dbReference type="SUPFAM" id="SSF56672">
    <property type="entry name" value="DNA/RNA polymerases"/>
    <property type="match status" value="1"/>
</dbReference>
<dbReference type="InterPro" id="IPR043128">
    <property type="entry name" value="Rev_trsase/Diguanyl_cyclase"/>
</dbReference>
<keyword evidence="3" id="KW-1185">Reference proteome</keyword>
<dbReference type="AlphaFoldDB" id="A0AAV7KDI6"/>
<keyword evidence="2" id="KW-0645">Protease</keyword>
<proteinExistence type="predicted"/>
<evidence type="ECO:0000313" key="3">
    <source>
        <dbReference type="Proteomes" id="UP001165289"/>
    </source>
</evidence>
<dbReference type="Gene3D" id="3.30.70.270">
    <property type="match status" value="1"/>
</dbReference>
<keyword evidence="2" id="KW-0378">Hydrolase</keyword>
<gene>
    <name evidence="2" type="ORF">LOD99_15208</name>
</gene>
<dbReference type="GO" id="GO:0008233">
    <property type="term" value="F:peptidase activity"/>
    <property type="evidence" value="ECO:0007669"/>
    <property type="project" value="UniProtKB-KW"/>
</dbReference>
<protein>
    <submittedName>
        <fullName evidence="2">Retroviral-like aspartic protease 1</fullName>
    </submittedName>
</protein>
<dbReference type="Pfam" id="PF00078">
    <property type="entry name" value="RVT_1"/>
    <property type="match status" value="1"/>
</dbReference>
<sequence>MGNATPIKERARRMQPKWEAEVERQLDEMVTNGVCRPSHSPWAINVVFVKKKDGSLRFAIDYRQLNNATKKDAYSLPNIQTILDKLEGNQYFSLLDIASASWSVPVKKTDIEKTAFHTPRGQYEMVIMPFGLCNSQATFQRLMDNILEEVPRAEAYVDDCCVFSRTFESILGICGTRLQEFEG</sequence>
<dbReference type="CDD" id="cd01647">
    <property type="entry name" value="RT_LTR"/>
    <property type="match status" value="1"/>
</dbReference>
<dbReference type="InterPro" id="IPR043502">
    <property type="entry name" value="DNA/RNA_pol_sf"/>
</dbReference>
<feature type="domain" description="Reverse transcriptase" evidence="1">
    <location>
        <begin position="49"/>
        <end position="173"/>
    </location>
</feature>
<accession>A0AAV7KDI6</accession>
<evidence type="ECO:0000259" key="1">
    <source>
        <dbReference type="Pfam" id="PF00078"/>
    </source>
</evidence>
<dbReference type="PANTHER" id="PTHR24559:SF435">
    <property type="entry name" value="RIBONUCLEASE H"/>
    <property type="match status" value="1"/>
</dbReference>
<dbReference type="InterPro" id="IPR053134">
    <property type="entry name" value="RNA-dir_DNA_polymerase"/>
</dbReference>
<dbReference type="InterPro" id="IPR000477">
    <property type="entry name" value="RT_dom"/>
</dbReference>